<dbReference type="SMART" id="SM00342">
    <property type="entry name" value="HTH_ARAC"/>
    <property type="match status" value="1"/>
</dbReference>
<dbReference type="Gene3D" id="2.60.40.1500">
    <property type="entry name" value="Glycosyl hydrolase domain, family 39"/>
    <property type="match status" value="1"/>
</dbReference>
<dbReference type="PROSITE" id="PS01124">
    <property type="entry name" value="HTH_ARAC_FAMILY_2"/>
    <property type="match status" value="1"/>
</dbReference>
<evidence type="ECO:0000256" key="1">
    <source>
        <dbReference type="ARBA" id="ARBA00023015"/>
    </source>
</evidence>
<dbReference type="EMBL" id="CP050253">
    <property type="protein sequence ID" value="QIQ21111.1"/>
    <property type="molecule type" value="Genomic_DNA"/>
</dbReference>
<reference evidence="5 6" key="1">
    <citation type="submission" date="2020-03" db="EMBL/GenBank/DDBJ databases">
        <title>Complete genome sequence of Orbus sp. IPMB12 (BCRC 80908).</title>
        <authorList>
            <person name="Lo W.-S."/>
            <person name="Chang T.-H."/>
            <person name="Kuo C.-H."/>
        </authorList>
    </citation>
    <scope>NUCLEOTIDE SEQUENCE [LARGE SCALE GENOMIC DNA]</scope>
    <source>
        <strain evidence="5 6">IPMB12</strain>
    </source>
</reference>
<sequence>MSAKSLSEYNLTANQKTLFHHNGYNGVTLLYVIKGQVDVTSEELCVTLYTGDLLLINNNTEYEIQSEQENIVITLEVSNFYFSRYYKNYFYHKYILLPQNYADFKRKYVENIQLLLAKMMVAYIKSSEEAALEINRQLSEILLILVSFFKEKNISTYKNNSAYSSRIEKTIQFLDSHYNQDVSLQKMAEREHVSFAYLSRLFKKEVGIGFMQYLTKLKFQHAVHDLINTSKPVYRIIEDHGFSNTKQFINLFKKVYNNTPNQFRNEYKKKPDRAIFIKKHVEIEEMKVKEANINEVVSILSDIINNSGSREYTLEQYSHTEEQVISLSGKVKSEGFTTLEHIVTIGELNELLKEDVRQQIVMLKQASHINYVDTYHLISGNTILPEFATDEPIPTYSPYNNSDIALSFLKQHNIHLFVRLYHANIREDPYAYIEKSTKFFKHCISLYGFDYVKKWQFVYYIEDKQAVSHRDLETCYFLVRDSIKAYLPDAKVGFYYPASEEIQFKTDPFFTSDIAKSMDFFGYTASFSEHIDLDKISNKPFGNEITYIQEKTKHIKQGLKFHGINIPLVLMKWNSLTGNTRHTNGSFFRAALIFHTLLDLAHHINSVGISLNTEIQQETQVGHIDVSGIAAFYLFNTKRPLFYVLQFMDKLKGKIIAQGDGYLVTKTYFGYQVVLTNLSVFNPYLSVQEHLTQSFKKRKIMTFHGIESGQYQIRKYIFDQQHGALYKQYERFQTKYGRDYEVFDYLNRNTMPDFTVYDESINNEQWTVLSELDINAIHFYELKKAME</sequence>
<dbReference type="InterPro" id="IPR011051">
    <property type="entry name" value="RmlC_Cupin_sf"/>
</dbReference>
<evidence type="ECO:0000256" key="3">
    <source>
        <dbReference type="ARBA" id="ARBA00023163"/>
    </source>
</evidence>
<dbReference type="GO" id="GO:0003700">
    <property type="term" value="F:DNA-binding transcription factor activity"/>
    <property type="evidence" value="ECO:0007669"/>
    <property type="project" value="InterPro"/>
</dbReference>
<dbReference type="SUPFAM" id="SSF51011">
    <property type="entry name" value="Glycosyl hydrolase domain"/>
    <property type="match status" value="1"/>
</dbReference>
<dbReference type="Proteomes" id="UP000501168">
    <property type="component" value="Chromosome"/>
</dbReference>
<keyword evidence="1" id="KW-0805">Transcription regulation</keyword>
<evidence type="ECO:0000313" key="6">
    <source>
        <dbReference type="Proteomes" id="UP000501168"/>
    </source>
</evidence>
<dbReference type="Gene3D" id="1.10.10.60">
    <property type="entry name" value="Homeodomain-like"/>
    <property type="match status" value="2"/>
</dbReference>
<evidence type="ECO:0000256" key="2">
    <source>
        <dbReference type="ARBA" id="ARBA00023125"/>
    </source>
</evidence>
<dbReference type="InterPro" id="IPR017853">
    <property type="entry name" value="GH"/>
</dbReference>
<organism evidence="5 6">
    <name type="scientific">Zophobihabitans entericus</name>
    <dbReference type="NCBI Taxonomy" id="1635327"/>
    <lineage>
        <taxon>Bacteria</taxon>
        <taxon>Pseudomonadati</taxon>
        <taxon>Pseudomonadota</taxon>
        <taxon>Gammaproteobacteria</taxon>
        <taxon>Orbales</taxon>
        <taxon>Orbaceae</taxon>
        <taxon>Zophobihabitans</taxon>
    </lineage>
</organism>
<dbReference type="InterPro" id="IPR009057">
    <property type="entry name" value="Homeodomain-like_sf"/>
</dbReference>
<dbReference type="PANTHER" id="PTHR43280:SF2">
    <property type="entry name" value="HTH-TYPE TRANSCRIPTIONAL REGULATOR EXSA"/>
    <property type="match status" value="1"/>
</dbReference>
<keyword evidence="3" id="KW-0804">Transcription</keyword>
<proteinExistence type="predicted"/>
<keyword evidence="2" id="KW-0238">DNA-binding</keyword>
<dbReference type="SUPFAM" id="SSF51182">
    <property type="entry name" value="RmlC-like cupins"/>
    <property type="match status" value="1"/>
</dbReference>
<name>A0A6G9IA62_9GAMM</name>
<dbReference type="SUPFAM" id="SSF46689">
    <property type="entry name" value="Homeodomain-like"/>
    <property type="match status" value="2"/>
</dbReference>
<gene>
    <name evidence="5" type="ORF">IPMB12_05120</name>
</gene>
<accession>A0A6G9IA62</accession>
<dbReference type="InterPro" id="IPR018060">
    <property type="entry name" value="HTH_AraC"/>
</dbReference>
<keyword evidence="6" id="KW-1185">Reference proteome</keyword>
<dbReference type="Gene3D" id="3.20.20.80">
    <property type="entry name" value="Glycosidases"/>
    <property type="match status" value="1"/>
</dbReference>
<dbReference type="AlphaFoldDB" id="A0A6G9IA62"/>
<dbReference type="Pfam" id="PF12833">
    <property type="entry name" value="HTH_18"/>
    <property type="match status" value="1"/>
</dbReference>
<dbReference type="SUPFAM" id="SSF51445">
    <property type="entry name" value="(Trans)glycosidases"/>
    <property type="match status" value="1"/>
</dbReference>
<dbReference type="PANTHER" id="PTHR43280">
    <property type="entry name" value="ARAC-FAMILY TRANSCRIPTIONAL REGULATOR"/>
    <property type="match status" value="1"/>
</dbReference>
<dbReference type="RefSeq" id="WP_166915576.1">
    <property type="nucleotide sequence ID" value="NZ_CP050253.1"/>
</dbReference>
<dbReference type="InParanoid" id="A0A6G9IA62"/>
<evidence type="ECO:0000259" key="4">
    <source>
        <dbReference type="PROSITE" id="PS01124"/>
    </source>
</evidence>
<dbReference type="GO" id="GO:0043565">
    <property type="term" value="F:sequence-specific DNA binding"/>
    <property type="evidence" value="ECO:0007669"/>
    <property type="project" value="InterPro"/>
</dbReference>
<protein>
    <submittedName>
        <fullName evidence="5">Helix-turn-helix domain-containing protein</fullName>
    </submittedName>
</protein>
<dbReference type="KEGG" id="orb:IPMB12_05120"/>
<feature type="domain" description="HTH araC/xylS-type" evidence="4">
    <location>
        <begin position="168"/>
        <end position="266"/>
    </location>
</feature>
<evidence type="ECO:0000313" key="5">
    <source>
        <dbReference type="EMBL" id="QIQ21111.1"/>
    </source>
</evidence>